<dbReference type="InterPro" id="IPR007921">
    <property type="entry name" value="CHAP_dom"/>
</dbReference>
<dbReference type="EMBL" id="CAADFK010000113">
    <property type="protein sequence ID" value="VFK17266.1"/>
    <property type="molecule type" value="Genomic_DNA"/>
</dbReference>
<keyword evidence="1" id="KW-0732">Signal</keyword>
<evidence type="ECO:0000259" key="2">
    <source>
        <dbReference type="PROSITE" id="PS50911"/>
    </source>
</evidence>
<proteinExistence type="predicted"/>
<evidence type="ECO:0000313" key="3">
    <source>
        <dbReference type="EMBL" id="VFK17266.1"/>
    </source>
</evidence>
<dbReference type="Gene3D" id="2.60.40.1220">
    <property type="match status" value="1"/>
</dbReference>
<organism evidence="3">
    <name type="scientific">Candidatus Kentrum sp. LPFa</name>
    <dbReference type="NCBI Taxonomy" id="2126335"/>
    <lineage>
        <taxon>Bacteria</taxon>
        <taxon>Pseudomonadati</taxon>
        <taxon>Pseudomonadota</taxon>
        <taxon>Gammaproteobacteria</taxon>
        <taxon>Candidatus Kentrum</taxon>
    </lineage>
</organism>
<dbReference type="Pfam" id="PF13205">
    <property type="entry name" value="Big_5"/>
    <property type="match status" value="1"/>
</dbReference>
<evidence type="ECO:0000256" key="1">
    <source>
        <dbReference type="ARBA" id="ARBA00022729"/>
    </source>
</evidence>
<dbReference type="PROSITE" id="PS50911">
    <property type="entry name" value="CHAP"/>
    <property type="match status" value="1"/>
</dbReference>
<dbReference type="InterPro" id="IPR014755">
    <property type="entry name" value="Cu-Rt/internalin_Ig-like"/>
</dbReference>
<protein>
    <submittedName>
        <fullName evidence="3">Ig-like domain-containing protein</fullName>
    </submittedName>
</protein>
<reference evidence="3" key="1">
    <citation type="submission" date="2019-02" db="EMBL/GenBank/DDBJ databases">
        <authorList>
            <person name="Gruber-Vodicka R. H."/>
            <person name="Seah K. B. B."/>
        </authorList>
    </citation>
    <scope>NUCLEOTIDE SEQUENCE</scope>
    <source>
        <strain evidence="3">BECK_S313</strain>
    </source>
</reference>
<dbReference type="AlphaFoldDB" id="A0A450WJQ6"/>
<gene>
    <name evidence="3" type="ORF">BECKLPF1236B_GA0070989_111313</name>
</gene>
<name>A0A450WJQ6_9GAMM</name>
<sequence length="251" mass="26398">MLPLAGAYGNNTGTYRLTATALVSGTTAPLLLRSSPNDDATNVSPGADIRLTFNEAVSRGSGNIMISNLTSGGSRTIGVGDSRVRFSGNTVTIDPGGDLTAGQTMQVTFGPGVVKDLAGNNFSGLSVGSLNFTTARRTGLTSQQSTLLSTLRSEFDQEIMRITYDADVNDANLYPAGIDNARDYNGQCVSYVKKARTNLNFTWGNATGGPDAARHRNFHVDPAIPMIGSAFVIAAGSPGGHTTLWTYWYSS</sequence>
<feature type="domain" description="Peptidase C51" evidence="2">
    <location>
        <begin position="163"/>
        <end position="251"/>
    </location>
</feature>
<dbReference type="InterPro" id="IPR032812">
    <property type="entry name" value="SbsA_Ig"/>
</dbReference>
<accession>A0A450WJQ6</accession>